<name>A0ABW2AGU8_9MICO</name>
<dbReference type="RefSeq" id="WP_382401251.1">
    <property type="nucleotide sequence ID" value="NZ_JBHSWH010000001.1"/>
</dbReference>
<accession>A0ABW2AGU8</accession>
<evidence type="ECO:0008006" key="3">
    <source>
        <dbReference type="Google" id="ProtNLM"/>
    </source>
</evidence>
<evidence type="ECO:0000313" key="2">
    <source>
        <dbReference type="Proteomes" id="UP001596298"/>
    </source>
</evidence>
<organism evidence="1 2">
    <name type="scientific">Flexivirga alba</name>
    <dbReference type="NCBI Taxonomy" id="702742"/>
    <lineage>
        <taxon>Bacteria</taxon>
        <taxon>Bacillati</taxon>
        <taxon>Actinomycetota</taxon>
        <taxon>Actinomycetes</taxon>
        <taxon>Micrococcales</taxon>
        <taxon>Dermacoccaceae</taxon>
        <taxon>Flexivirga</taxon>
    </lineage>
</organism>
<keyword evidence="2" id="KW-1185">Reference proteome</keyword>
<reference evidence="2" key="1">
    <citation type="journal article" date="2019" name="Int. J. Syst. Evol. Microbiol.">
        <title>The Global Catalogue of Microorganisms (GCM) 10K type strain sequencing project: providing services to taxonomists for standard genome sequencing and annotation.</title>
        <authorList>
            <consortium name="The Broad Institute Genomics Platform"/>
            <consortium name="The Broad Institute Genome Sequencing Center for Infectious Disease"/>
            <person name="Wu L."/>
            <person name="Ma J."/>
        </authorList>
    </citation>
    <scope>NUCLEOTIDE SEQUENCE [LARGE SCALE GENOMIC DNA]</scope>
    <source>
        <strain evidence="2">CCUG 58127</strain>
    </source>
</reference>
<comment type="caution">
    <text evidence="1">The sequence shown here is derived from an EMBL/GenBank/DDBJ whole genome shotgun (WGS) entry which is preliminary data.</text>
</comment>
<gene>
    <name evidence="1" type="ORF">ACFQDH_11070</name>
</gene>
<dbReference type="Proteomes" id="UP001596298">
    <property type="component" value="Unassembled WGS sequence"/>
</dbReference>
<protein>
    <recommendedName>
        <fullName evidence="3">Baseplate protein J-like domain-containing protein</fullName>
    </recommendedName>
</protein>
<dbReference type="EMBL" id="JBHSWH010000001">
    <property type="protein sequence ID" value="MFC6705794.1"/>
    <property type="molecule type" value="Genomic_DNA"/>
</dbReference>
<evidence type="ECO:0000313" key="1">
    <source>
        <dbReference type="EMBL" id="MFC6705794.1"/>
    </source>
</evidence>
<proteinExistence type="predicted"/>
<sequence>MGIDLADPDRRGYLTVQSLSAAGDQDSPVNLTLSGPVRVAHAAGVGVRRVTAPAPSPADTTTTDPVAIGDPTVFVGTTVPFASVELVRAAGAGIADEYLDSHLYRSTSAVDGTARLPPISRVAALEITAVNGGLTATVRVTPDYLTPVNTVGLTLR</sequence>